<dbReference type="EMBL" id="QTSX02007618">
    <property type="protein sequence ID" value="KAJ9048064.1"/>
    <property type="molecule type" value="Genomic_DNA"/>
</dbReference>
<organism evidence="1 2">
    <name type="scientific">Entomophthora muscae</name>
    <dbReference type="NCBI Taxonomy" id="34485"/>
    <lineage>
        <taxon>Eukaryota</taxon>
        <taxon>Fungi</taxon>
        <taxon>Fungi incertae sedis</taxon>
        <taxon>Zoopagomycota</taxon>
        <taxon>Entomophthoromycotina</taxon>
        <taxon>Entomophthoromycetes</taxon>
        <taxon>Entomophthorales</taxon>
        <taxon>Entomophthoraceae</taxon>
        <taxon>Entomophthora</taxon>
    </lineage>
</organism>
<gene>
    <name evidence="1" type="ORF">DSO57_1038695</name>
</gene>
<dbReference type="Proteomes" id="UP001165960">
    <property type="component" value="Unassembled WGS sequence"/>
</dbReference>
<proteinExistence type="predicted"/>
<name>A0ACC2RDD5_9FUNG</name>
<sequence>MKSIPTRGKYLVAAEQEEPEGGALGKEGDGVKMHNSFPLKTHDQGQDLTPDPESLRAAGPEN</sequence>
<reference evidence="1" key="1">
    <citation type="submission" date="2022-04" db="EMBL/GenBank/DDBJ databases">
        <title>Genome of the entomopathogenic fungus Entomophthora muscae.</title>
        <authorList>
            <person name="Elya C."/>
            <person name="Lovett B.R."/>
            <person name="Lee E."/>
            <person name="Macias A.M."/>
            <person name="Hajek A.E."/>
            <person name="De Bivort B.L."/>
            <person name="Kasson M.T."/>
            <person name="De Fine Licht H.H."/>
            <person name="Stajich J.E."/>
        </authorList>
    </citation>
    <scope>NUCLEOTIDE SEQUENCE</scope>
    <source>
        <strain evidence="1">Berkeley</strain>
    </source>
</reference>
<evidence type="ECO:0000313" key="1">
    <source>
        <dbReference type="EMBL" id="KAJ9048064.1"/>
    </source>
</evidence>
<protein>
    <submittedName>
        <fullName evidence="1">Uncharacterized protein</fullName>
    </submittedName>
</protein>
<evidence type="ECO:0000313" key="2">
    <source>
        <dbReference type="Proteomes" id="UP001165960"/>
    </source>
</evidence>
<keyword evidence="2" id="KW-1185">Reference proteome</keyword>
<comment type="caution">
    <text evidence="1">The sequence shown here is derived from an EMBL/GenBank/DDBJ whole genome shotgun (WGS) entry which is preliminary data.</text>
</comment>
<accession>A0ACC2RDD5</accession>